<feature type="region of interest" description="Disordered" evidence="1">
    <location>
        <begin position="32"/>
        <end position="75"/>
    </location>
</feature>
<dbReference type="Pfam" id="PF03625">
    <property type="entry name" value="DUF302"/>
    <property type="match status" value="1"/>
</dbReference>
<feature type="compositionally biased region" description="Polar residues" evidence="1">
    <location>
        <begin position="32"/>
        <end position="45"/>
    </location>
</feature>
<dbReference type="RefSeq" id="XP_022494832.1">
    <property type="nucleotide sequence ID" value="XM_022649168.1"/>
</dbReference>
<comment type="caution">
    <text evidence="3">The sequence shown here is derived from an EMBL/GenBank/DDBJ whole genome shotgun (WGS) entry which is preliminary data.</text>
</comment>
<evidence type="ECO:0000313" key="4">
    <source>
        <dbReference type="Proteomes" id="UP000185904"/>
    </source>
</evidence>
<dbReference type="EMBL" id="LVCJ01000126">
    <property type="protein sequence ID" value="OAL23707.1"/>
    <property type="molecule type" value="Genomic_DNA"/>
</dbReference>
<dbReference type="CDD" id="cd14797">
    <property type="entry name" value="DUF302"/>
    <property type="match status" value="1"/>
</dbReference>
<reference evidence="3 4" key="1">
    <citation type="submission" date="2016-03" db="EMBL/GenBank/DDBJ databases">
        <title>The draft genome sequence of Fonsecaea nubica causative agent of cutaneous subcutaneous infection in human host.</title>
        <authorList>
            <person name="Costa F."/>
            <person name="Sybren D.H."/>
            <person name="Raittz R.T."/>
            <person name="Weiss V.A."/>
            <person name="Leao A.C."/>
            <person name="Gomes R."/>
            <person name="De Souza E.M."/>
            <person name="Pedrosa F.O."/>
            <person name="Steffens M.B."/>
            <person name="Bombassaro A."/>
            <person name="Tadra-Sfeir M.Z."/>
            <person name="Moreno L.F."/>
            <person name="Najafzadeh M.J."/>
            <person name="Felipe M.S."/>
            <person name="Teixeira M."/>
            <person name="Sun J."/>
            <person name="Xi L."/>
            <person name="Castro M.A."/>
            <person name="Vicente V.A."/>
        </authorList>
    </citation>
    <scope>NUCLEOTIDE SEQUENCE [LARGE SCALE GENOMIC DNA]</scope>
    <source>
        <strain evidence="3 4">CBS 269.64</strain>
    </source>
</reference>
<feature type="compositionally biased region" description="Low complexity" evidence="1">
    <location>
        <begin position="46"/>
        <end position="61"/>
    </location>
</feature>
<proteinExistence type="predicted"/>
<dbReference type="Proteomes" id="UP000185904">
    <property type="component" value="Unassembled WGS sequence"/>
</dbReference>
<feature type="domain" description="DUF302" evidence="2">
    <location>
        <begin position="121"/>
        <end position="168"/>
    </location>
</feature>
<dbReference type="AlphaFoldDB" id="A0A178C288"/>
<dbReference type="InterPro" id="IPR035923">
    <property type="entry name" value="TT1751-like_sf"/>
</dbReference>
<evidence type="ECO:0000313" key="3">
    <source>
        <dbReference type="EMBL" id="OAL23707.1"/>
    </source>
</evidence>
<dbReference type="GeneID" id="34594300"/>
<gene>
    <name evidence="3" type="ORF">AYO20_10912</name>
</gene>
<dbReference type="OrthoDB" id="5190258at2759"/>
<sequence length="210" mass="23257">MTLTTETQTIHAQRLVYRSSISFSTAEARLRSSIQPAPSSSVGSVQQGWDQDQGPGQGQLQQRRRRPPPTDRASWEARIRTLVGPHGFMYFHEFDHGAWLPLYAPPSAIVVTASGETRNLGCKRFILGNPMIAITMLEHDLDAGLCVPVELCLVEEPEGGVRVVWYKPASLIAGYEGVEQELVDAADALSGKLDVFVRWVLRDEESEGRL</sequence>
<accession>A0A178C288</accession>
<dbReference type="InterPro" id="IPR005180">
    <property type="entry name" value="DUF302"/>
</dbReference>
<name>A0A178C288_9EURO</name>
<dbReference type="Gene3D" id="3.30.310.70">
    <property type="entry name" value="TT1751-like domain"/>
    <property type="match status" value="1"/>
</dbReference>
<protein>
    <recommendedName>
        <fullName evidence="2">DUF302 domain-containing protein</fullName>
    </recommendedName>
</protein>
<evidence type="ECO:0000256" key="1">
    <source>
        <dbReference type="SAM" id="MobiDB-lite"/>
    </source>
</evidence>
<keyword evidence="4" id="KW-1185">Reference proteome</keyword>
<organism evidence="3 4">
    <name type="scientific">Fonsecaea nubica</name>
    <dbReference type="NCBI Taxonomy" id="856822"/>
    <lineage>
        <taxon>Eukaryota</taxon>
        <taxon>Fungi</taxon>
        <taxon>Dikarya</taxon>
        <taxon>Ascomycota</taxon>
        <taxon>Pezizomycotina</taxon>
        <taxon>Eurotiomycetes</taxon>
        <taxon>Chaetothyriomycetidae</taxon>
        <taxon>Chaetothyriales</taxon>
        <taxon>Herpotrichiellaceae</taxon>
        <taxon>Fonsecaea</taxon>
    </lineage>
</organism>
<dbReference type="SUPFAM" id="SSF103247">
    <property type="entry name" value="TT1751-like"/>
    <property type="match status" value="1"/>
</dbReference>
<evidence type="ECO:0000259" key="2">
    <source>
        <dbReference type="Pfam" id="PF03625"/>
    </source>
</evidence>